<keyword evidence="3" id="KW-1185">Reference proteome</keyword>
<proteinExistence type="predicted"/>
<dbReference type="GO" id="GO:0003964">
    <property type="term" value="F:RNA-directed DNA polymerase activity"/>
    <property type="evidence" value="ECO:0007669"/>
    <property type="project" value="UniProtKB-KW"/>
</dbReference>
<name>U6N7E6_9EIME</name>
<reference evidence="2" key="1">
    <citation type="submission" date="2013-10" db="EMBL/GenBank/DDBJ databases">
        <title>Genomic analysis of the causative agents of coccidiosis in chickens.</title>
        <authorList>
            <person name="Reid A.J."/>
            <person name="Blake D."/>
            <person name="Billington K."/>
            <person name="Browne H."/>
            <person name="Dunn M."/>
            <person name="Hung S."/>
            <person name="Kawahara F."/>
            <person name="Miranda-Saavedra D."/>
            <person name="Mourier T."/>
            <person name="Nagra H."/>
            <person name="Otto T.D."/>
            <person name="Rawlings N."/>
            <person name="Sanchez A."/>
            <person name="Sanders M."/>
            <person name="Subramaniam C."/>
            <person name="Tay Y."/>
            <person name="Dear P."/>
            <person name="Doerig C."/>
            <person name="Gruber A."/>
            <person name="Parkinson J."/>
            <person name="Shirley M."/>
            <person name="Wan K.L."/>
            <person name="Berriman M."/>
            <person name="Tomley F."/>
            <person name="Pain A."/>
        </authorList>
    </citation>
    <scope>NUCLEOTIDE SEQUENCE [LARGE SCALE GENOMIC DNA]</scope>
    <source>
        <strain evidence="2">Houghton</strain>
    </source>
</reference>
<feature type="region of interest" description="Disordered" evidence="1">
    <location>
        <begin position="28"/>
        <end position="78"/>
    </location>
</feature>
<dbReference type="RefSeq" id="XP_013438287.1">
    <property type="nucleotide sequence ID" value="XM_013582833.1"/>
</dbReference>
<feature type="compositionally biased region" description="Basic and acidic residues" evidence="1">
    <location>
        <begin position="55"/>
        <end position="78"/>
    </location>
</feature>
<dbReference type="GeneID" id="25477578"/>
<dbReference type="Gene3D" id="3.10.10.10">
    <property type="entry name" value="HIV Type 1 Reverse Transcriptase, subunit A, domain 1"/>
    <property type="match status" value="1"/>
</dbReference>
<keyword evidence="2" id="KW-0548">Nucleotidyltransferase</keyword>
<dbReference type="Gene3D" id="3.30.70.270">
    <property type="match status" value="1"/>
</dbReference>
<sequence length="393" mass="43178">MICAIATGPNAIPVSLERGNHLLNTVEENKTSDEVVQRTQPPSETRLESGPVPMRSEEAPCEKTDSSGKFAEAKEEDCRPEGIETMPHWWRETSAKECCNQGGALCYMGATASDELRTSVNGQWCELPAVRTGEERLQCNSHIVAPPRTPAEQAYNILTKQVEGMSAEGAAILLRPPPKRYKSHAKTKAKARITALVRQAAADAKNLRAPLHGLHYILALRDAGLSVALRFTEKWQGDLCCALIGNRPKASGSSRPLTSTALTTAEDEEESPWPTAKLEHDEWINSTQAQAIPLEITKVLKEYREVFPDNLPKGLPPKRPRDHYIPLVPGKLPICSPTITADKRDDGSGERKMCVVVTYQAMNALTVAPDIPLPPIQTILQMLEGAKYFFFGP</sequence>
<evidence type="ECO:0000313" key="2">
    <source>
        <dbReference type="EMBL" id="CDJ69821.1"/>
    </source>
</evidence>
<reference evidence="2" key="2">
    <citation type="submission" date="2013-10" db="EMBL/GenBank/DDBJ databases">
        <authorList>
            <person name="Aslett M."/>
        </authorList>
    </citation>
    <scope>NUCLEOTIDE SEQUENCE [LARGE SCALE GENOMIC DNA]</scope>
    <source>
        <strain evidence="2">Houghton</strain>
    </source>
</reference>
<dbReference type="AlphaFoldDB" id="U6N7E6"/>
<keyword evidence="2" id="KW-0695">RNA-directed DNA polymerase</keyword>
<keyword evidence="2" id="KW-0808">Transferase</keyword>
<evidence type="ECO:0000256" key="1">
    <source>
        <dbReference type="SAM" id="MobiDB-lite"/>
    </source>
</evidence>
<evidence type="ECO:0000313" key="3">
    <source>
        <dbReference type="Proteomes" id="UP000030754"/>
    </source>
</evidence>
<dbReference type="InterPro" id="IPR043128">
    <property type="entry name" value="Rev_trsase/Diguanyl_cyclase"/>
</dbReference>
<feature type="compositionally biased region" description="Polar residues" evidence="1">
    <location>
        <begin position="251"/>
        <end position="263"/>
    </location>
</feature>
<dbReference type="OrthoDB" id="1934635at2759"/>
<dbReference type="InterPro" id="IPR043502">
    <property type="entry name" value="DNA/RNA_pol_sf"/>
</dbReference>
<gene>
    <name evidence="2" type="ORF">ENH_00074480</name>
</gene>
<dbReference type="Proteomes" id="UP000030754">
    <property type="component" value="Unassembled WGS sequence"/>
</dbReference>
<dbReference type="SUPFAM" id="SSF56672">
    <property type="entry name" value="DNA/RNA polymerases"/>
    <property type="match status" value="1"/>
</dbReference>
<feature type="region of interest" description="Disordered" evidence="1">
    <location>
        <begin position="248"/>
        <end position="274"/>
    </location>
</feature>
<accession>U6N7E6</accession>
<protein>
    <submittedName>
        <fullName evidence="2">Reverse transcriptase, related</fullName>
    </submittedName>
</protein>
<organism evidence="2 3">
    <name type="scientific">Eimeria necatrix</name>
    <dbReference type="NCBI Taxonomy" id="51315"/>
    <lineage>
        <taxon>Eukaryota</taxon>
        <taxon>Sar</taxon>
        <taxon>Alveolata</taxon>
        <taxon>Apicomplexa</taxon>
        <taxon>Conoidasida</taxon>
        <taxon>Coccidia</taxon>
        <taxon>Eucoccidiorida</taxon>
        <taxon>Eimeriorina</taxon>
        <taxon>Eimeriidae</taxon>
        <taxon>Eimeria</taxon>
    </lineage>
</organism>
<dbReference type="VEuPathDB" id="ToxoDB:ENH_00074480"/>
<dbReference type="EMBL" id="HG725809">
    <property type="protein sequence ID" value="CDJ69821.1"/>
    <property type="molecule type" value="Genomic_DNA"/>
</dbReference>